<reference evidence="2 3" key="1">
    <citation type="submission" date="2024-02" db="EMBL/GenBank/DDBJ databases">
        <title>Deinococcus xinjiangensis NBRC 107630.</title>
        <authorList>
            <person name="Ichikawa N."/>
            <person name="Katano-Makiyama Y."/>
            <person name="Hidaka K."/>
        </authorList>
    </citation>
    <scope>NUCLEOTIDE SEQUENCE [LARGE SCALE GENOMIC DNA]</scope>
    <source>
        <strain evidence="2 3">NBRC 107630</strain>
    </source>
</reference>
<evidence type="ECO:0000256" key="1">
    <source>
        <dbReference type="SAM" id="SignalP"/>
    </source>
</evidence>
<feature type="signal peptide" evidence="1">
    <location>
        <begin position="1"/>
        <end position="16"/>
    </location>
</feature>
<keyword evidence="3" id="KW-1185">Reference proteome</keyword>
<organism evidence="2 3">
    <name type="scientific">Deinococcus xinjiangensis</name>
    <dbReference type="NCBI Taxonomy" id="457454"/>
    <lineage>
        <taxon>Bacteria</taxon>
        <taxon>Thermotogati</taxon>
        <taxon>Deinococcota</taxon>
        <taxon>Deinococci</taxon>
        <taxon>Deinococcales</taxon>
        <taxon>Deinococcaceae</taxon>
        <taxon>Deinococcus</taxon>
    </lineage>
</organism>
<gene>
    <name evidence="2" type="ORF">Dxin01_03731</name>
</gene>
<evidence type="ECO:0000313" key="2">
    <source>
        <dbReference type="EMBL" id="GAA5503963.1"/>
    </source>
</evidence>
<dbReference type="RefSeq" id="WP_353543927.1">
    <property type="nucleotide sequence ID" value="NZ_BAABRN010000077.1"/>
</dbReference>
<name>A0ABP9VKN9_9DEIO</name>
<dbReference type="PROSITE" id="PS51257">
    <property type="entry name" value="PROKAR_LIPOPROTEIN"/>
    <property type="match status" value="1"/>
</dbReference>
<comment type="caution">
    <text evidence="2">The sequence shown here is derived from an EMBL/GenBank/DDBJ whole genome shotgun (WGS) entry which is preliminary data.</text>
</comment>
<dbReference type="EMBL" id="BAABRN010000077">
    <property type="protein sequence ID" value="GAA5503963.1"/>
    <property type="molecule type" value="Genomic_DNA"/>
</dbReference>
<proteinExistence type="predicted"/>
<evidence type="ECO:0008006" key="4">
    <source>
        <dbReference type="Google" id="ProtNLM"/>
    </source>
</evidence>
<evidence type="ECO:0000313" key="3">
    <source>
        <dbReference type="Proteomes" id="UP001458946"/>
    </source>
</evidence>
<feature type="chain" id="PRO_5046612014" description="Lipoprotein" evidence="1">
    <location>
        <begin position="17"/>
        <end position="218"/>
    </location>
</feature>
<sequence>MRKTALIALTLPLVLAACTTPETGPDPLTLNFTATGTLQNYTPGQTYALSVPLATGTTNVGEIKADKGVSVTLTPDVAKAKSRTLNDFVTSIKNAGCDASQMTVQDTTYRSLSKFDFTTANGTASYVQARSEVTNADGTRNVTEKAFWYATAAGSITGQYTCPGGTPITYNVTLQPGWNVIDTTGLFNPTTKTTTNIRYTSVASTNTYNGPWYAYTKN</sequence>
<dbReference type="Proteomes" id="UP001458946">
    <property type="component" value="Unassembled WGS sequence"/>
</dbReference>
<keyword evidence="1" id="KW-0732">Signal</keyword>
<protein>
    <recommendedName>
        <fullName evidence="4">Lipoprotein</fullName>
    </recommendedName>
</protein>
<accession>A0ABP9VKN9</accession>